<organism evidence="2 3">
    <name type="scientific">Roseomonas fluvialis</name>
    <dbReference type="NCBI Taxonomy" id="1750527"/>
    <lineage>
        <taxon>Bacteria</taxon>
        <taxon>Pseudomonadati</taxon>
        <taxon>Pseudomonadota</taxon>
        <taxon>Alphaproteobacteria</taxon>
        <taxon>Acetobacterales</taxon>
        <taxon>Roseomonadaceae</taxon>
        <taxon>Roseomonas</taxon>
    </lineage>
</organism>
<keyword evidence="1" id="KW-0812">Transmembrane</keyword>
<reference evidence="2 3" key="1">
    <citation type="journal article" date="2016" name="Microbes Environ.">
        <title>Phylogenetically diverse aerobic anoxygenic phototrophic bacteria isolated from epilithic biofilms in Tama river, Japan.</title>
        <authorList>
            <person name="Hirose S."/>
            <person name="Matsuura K."/>
            <person name="Haruta S."/>
        </authorList>
    </citation>
    <scope>NUCLEOTIDE SEQUENCE [LARGE SCALE GENOMIC DNA]</scope>
    <source>
        <strain evidence="2 3">S08</strain>
    </source>
</reference>
<dbReference type="RefSeq" id="WP_244406983.1">
    <property type="nucleotide sequence ID" value="NZ_AP025637.1"/>
</dbReference>
<feature type="transmembrane region" description="Helical" evidence="1">
    <location>
        <begin position="36"/>
        <end position="54"/>
    </location>
</feature>
<evidence type="ECO:0000256" key="1">
    <source>
        <dbReference type="SAM" id="Phobius"/>
    </source>
</evidence>
<keyword evidence="1" id="KW-0472">Membrane</keyword>
<accession>A0ABM7Y4L9</accession>
<protein>
    <recommendedName>
        <fullName evidence="4">DUF3137 domain-containing protein</fullName>
    </recommendedName>
</protein>
<name>A0ABM7Y4L9_9PROT</name>
<sequence>MTEAPYRNETLAAPPAVAAELERLAALHGQAPSRSVLGGLLGMGLVIAVVYGIIGLLDLAFGIIEAAHWLVLVLGTAILVLPLLLISLRDARLAAPAQAAFAQRLRADLATGRVLRHTLHRDARHAFVPHEHGVIHVCPADDAQTLYLDLSSISDDPRHDHWYAKGLIDRTSWIWFTTTDGAVLLGFTAEGDALPRHEITTTDGMDLCAFLGSPGDGDLVARPWPETEAFLRGAL</sequence>
<evidence type="ECO:0008006" key="4">
    <source>
        <dbReference type="Google" id="ProtNLM"/>
    </source>
</evidence>
<keyword evidence="3" id="KW-1185">Reference proteome</keyword>
<keyword evidence="1" id="KW-1133">Transmembrane helix</keyword>
<dbReference type="Proteomes" id="UP000831327">
    <property type="component" value="Chromosome"/>
</dbReference>
<feature type="transmembrane region" description="Helical" evidence="1">
    <location>
        <begin position="66"/>
        <end position="86"/>
    </location>
</feature>
<evidence type="ECO:0000313" key="2">
    <source>
        <dbReference type="EMBL" id="BDG72796.1"/>
    </source>
</evidence>
<proteinExistence type="predicted"/>
<dbReference type="EMBL" id="AP025637">
    <property type="protein sequence ID" value="BDG72796.1"/>
    <property type="molecule type" value="Genomic_DNA"/>
</dbReference>
<gene>
    <name evidence="2" type="ORF">Rmf_27250</name>
</gene>
<evidence type="ECO:0000313" key="3">
    <source>
        <dbReference type="Proteomes" id="UP000831327"/>
    </source>
</evidence>